<dbReference type="SUPFAM" id="SSF54523">
    <property type="entry name" value="Pili subunits"/>
    <property type="match status" value="1"/>
</dbReference>
<feature type="transmembrane region" description="Helical" evidence="1">
    <location>
        <begin position="12"/>
        <end position="33"/>
    </location>
</feature>
<dbReference type="RefSeq" id="WP_177178483.1">
    <property type="nucleotide sequence ID" value="NZ_FOXF01000008.1"/>
</dbReference>
<dbReference type="PANTHER" id="PTHR30093:SF47">
    <property type="entry name" value="TYPE IV PILUS NON-CORE MINOR PILIN PILE"/>
    <property type="match status" value="1"/>
</dbReference>
<dbReference type="InterPro" id="IPR012902">
    <property type="entry name" value="N_methyl_site"/>
</dbReference>
<dbReference type="AlphaFoldDB" id="A0A662ZJ15"/>
<accession>A0A662ZJ15</accession>
<reference evidence="2 3" key="1">
    <citation type="submission" date="2016-10" db="EMBL/GenBank/DDBJ databases">
        <authorList>
            <person name="Varghese N."/>
            <person name="Submissions S."/>
        </authorList>
    </citation>
    <scope>NUCLEOTIDE SEQUENCE [LARGE SCALE GENOMIC DNA]</scope>
    <source>
        <strain evidence="2 3">DSM 1361</strain>
    </source>
</reference>
<dbReference type="Pfam" id="PF07963">
    <property type="entry name" value="N_methyl"/>
    <property type="match status" value="1"/>
</dbReference>
<dbReference type="GO" id="GO:0043683">
    <property type="term" value="P:type IV pilus assembly"/>
    <property type="evidence" value="ECO:0007669"/>
    <property type="project" value="InterPro"/>
</dbReference>
<dbReference type="PROSITE" id="PS00409">
    <property type="entry name" value="PROKAR_NTER_METHYL"/>
    <property type="match status" value="1"/>
</dbReference>
<dbReference type="Gene3D" id="3.30.700.10">
    <property type="entry name" value="Glycoprotein, Type 4 Pilin"/>
    <property type="match status" value="1"/>
</dbReference>
<keyword evidence="3" id="KW-1185">Reference proteome</keyword>
<dbReference type="InterPro" id="IPR045584">
    <property type="entry name" value="Pilin-like"/>
</dbReference>
<protein>
    <submittedName>
        <fullName evidence="2">Type IV pilus assembly protein PilE</fullName>
    </submittedName>
</protein>
<keyword evidence="1" id="KW-0812">Transmembrane</keyword>
<dbReference type="EMBL" id="FOXF01000008">
    <property type="protein sequence ID" value="SFP19413.1"/>
    <property type="molecule type" value="Genomic_DNA"/>
</dbReference>
<dbReference type="NCBIfam" id="TIGR02532">
    <property type="entry name" value="IV_pilin_GFxxxE"/>
    <property type="match status" value="1"/>
</dbReference>
<name>A0A662ZJ15_9GAMM</name>
<dbReference type="PANTHER" id="PTHR30093">
    <property type="entry name" value="GENERAL SECRETION PATHWAY PROTEIN G"/>
    <property type="match status" value="1"/>
</dbReference>
<evidence type="ECO:0000256" key="1">
    <source>
        <dbReference type="SAM" id="Phobius"/>
    </source>
</evidence>
<dbReference type="Proteomes" id="UP000243745">
    <property type="component" value="Unassembled WGS sequence"/>
</dbReference>
<evidence type="ECO:0000313" key="3">
    <source>
        <dbReference type="Proteomes" id="UP000243745"/>
    </source>
</evidence>
<organism evidence="2 3">
    <name type="scientific">Ruminobacter amylophilus</name>
    <dbReference type="NCBI Taxonomy" id="867"/>
    <lineage>
        <taxon>Bacteria</taxon>
        <taxon>Pseudomonadati</taxon>
        <taxon>Pseudomonadota</taxon>
        <taxon>Gammaproteobacteria</taxon>
        <taxon>Aeromonadales</taxon>
        <taxon>Succinivibrionaceae</taxon>
        <taxon>Ruminobacter</taxon>
    </lineage>
</organism>
<dbReference type="InterPro" id="IPR031982">
    <property type="entry name" value="PilE-like"/>
</dbReference>
<keyword evidence="1" id="KW-0472">Membrane</keyword>
<evidence type="ECO:0000313" key="2">
    <source>
        <dbReference type="EMBL" id="SFP19413.1"/>
    </source>
</evidence>
<dbReference type="Pfam" id="PF16732">
    <property type="entry name" value="ComP_DUS"/>
    <property type="match status" value="1"/>
</dbReference>
<gene>
    <name evidence="2" type="ORF">SAMN02910344_00690</name>
</gene>
<proteinExistence type="predicted"/>
<sequence>MVDLNNRKGFTLIELLITIVIVGILSMIAVPSYRSYVVQARRSDAEQELTKLVSAFENCFSLNNTYANCVDNNVNPLPDSVSNYYNYQQFISDNGNEYFITVQARGSQTRDVQACQTLTINSLGRKFSNCSIDACRGQSADSNHCW</sequence>
<keyword evidence="1" id="KW-1133">Transmembrane helix</keyword>